<reference evidence="3 4" key="1">
    <citation type="submission" date="2014-04" db="EMBL/GenBank/DDBJ databases">
        <authorList>
            <consortium name="DOE Joint Genome Institute"/>
            <person name="Kuo A."/>
            <person name="Kohler A."/>
            <person name="Nagy L.G."/>
            <person name="Floudas D."/>
            <person name="Copeland A."/>
            <person name="Barry K.W."/>
            <person name="Cichocki N."/>
            <person name="Veneault-Fourrey C."/>
            <person name="LaButti K."/>
            <person name="Lindquist E.A."/>
            <person name="Lipzen A."/>
            <person name="Lundell T."/>
            <person name="Morin E."/>
            <person name="Murat C."/>
            <person name="Sun H."/>
            <person name="Tunlid A."/>
            <person name="Henrissat B."/>
            <person name="Grigoriev I.V."/>
            <person name="Hibbett D.S."/>
            <person name="Martin F."/>
            <person name="Nordberg H.P."/>
            <person name="Cantor M.N."/>
            <person name="Hua S.X."/>
        </authorList>
    </citation>
    <scope>NUCLEOTIDE SEQUENCE [LARGE SCALE GENOMIC DNA]</scope>
    <source>
        <strain evidence="3 4">Foug A</strain>
    </source>
</reference>
<feature type="region of interest" description="Disordered" evidence="1">
    <location>
        <begin position="187"/>
        <end position="216"/>
    </location>
</feature>
<dbReference type="EMBL" id="KN822033">
    <property type="protein sequence ID" value="KIM63694.1"/>
    <property type="molecule type" value="Genomic_DNA"/>
</dbReference>
<evidence type="ECO:0000313" key="3">
    <source>
        <dbReference type="EMBL" id="KIM63694.1"/>
    </source>
</evidence>
<dbReference type="InParanoid" id="A0A0C3E5H8"/>
<feature type="compositionally biased region" description="Polar residues" evidence="1">
    <location>
        <begin position="77"/>
        <end position="91"/>
    </location>
</feature>
<dbReference type="PANTHER" id="PTHR39394:SF1">
    <property type="entry name" value="DNAJ HOMOLOGUE SUBFAMILY C MEMBER 28 CONSERVED DOMAIN-CONTAINING PROTEIN"/>
    <property type="match status" value="1"/>
</dbReference>
<feature type="region of interest" description="Disordered" evidence="1">
    <location>
        <begin position="1"/>
        <end position="23"/>
    </location>
</feature>
<keyword evidence="4" id="KW-1185">Reference proteome</keyword>
<organism evidence="3 4">
    <name type="scientific">Scleroderma citrinum Foug A</name>
    <dbReference type="NCBI Taxonomy" id="1036808"/>
    <lineage>
        <taxon>Eukaryota</taxon>
        <taxon>Fungi</taxon>
        <taxon>Dikarya</taxon>
        <taxon>Basidiomycota</taxon>
        <taxon>Agaricomycotina</taxon>
        <taxon>Agaricomycetes</taxon>
        <taxon>Agaricomycetidae</taxon>
        <taxon>Boletales</taxon>
        <taxon>Sclerodermatineae</taxon>
        <taxon>Sclerodermataceae</taxon>
        <taxon>Scleroderma</taxon>
    </lineage>
</organism>
<dbReference type="AlphaFoldDB" id="A0A0C3E5H8"/>
<sequence length="472" mass="52769">MTLAGQSISSSSGRVARRSNTGRLRFLPSLSTQYVHHGAASHQKGGQTASAKLFQDAAQEEAEEANPTSLARGGSGLSQPEHQNENWTGEESVQDAVLRMLIDKYRPLRTGIIRTADEKLKGAPPQVSSRKIAEPNIPTRTWKEIANDPLLPPVEGHKPWHTTFKAPTHASASIKFGNIKLSSLSTGNSSAAIDDRTRRTERELRKRKEQAGRLTRARESTLDYRLGLRGSGGGRSAQVNPVSLKGWQSLVEDRIEVRGLPGIFDQVKGRGQPITRLSEERNPFIAREEFLVNRIVQRSGAAPPWVEVQIELESSVRAFRETLGQSWTRHAVRMLTVFEPAAMLPTMSLATVTTMRDREWEDRERSYHDAAIAELNTLVRKYNAMAPYAVRRPYYTREVELCKAYEDCGEEILRAIEAKCNETPVHPVYPSNVKSIIGDGGPFDSGFFFGLRALVMRWIERLRRSFAESGQP</sequence>
<feature type="region of interest" description="Disordered" evidence="1">
    <location>
        <begin position="37"/>
        <end position="91"/>
    </location>
</feature>
<protein>
    <recommendedName>
        <fullName evidence="2">DnaJ homologue subfamily C member 28 conserved domain-containing protein</fullName>
    </recommendedName>
</protein>
<evidence type="ECO:0000256" key="1">
    <source>
        <dbReference type="SAM" id="MobiDB-lite"/>
    </source>
</evidence>
<feature type="domain" description="DnaJ homologue subfamily C member 28 conserved" evidence="2">
    <location>
        <begin position="250"/>
        <end position="320"/>
    </location>
</feature>
<evidence type="ECO:0000259" key="2">
    <source>
        <dbReference type="Pfam" id="PF09350"/>
    </source>
</evidence>
<gene>
    <name evidence="3" type="ORF">SCLCIDRAFT_116853</name>
</gene>
<dbReference type="OrthoDB" id="547796at2759"/>
<accession>A0A0C3E5H8</accession>
<dbReference type="STRING" id="1036808.A0A0C3E5H8"/>
<evidence type="ECO:0000313" key="4">
    <source>
        <dbReference type="Proteomes" id="UP000053989"/>
    </source>
</evidence>
<name>A0A0C3E5H8_9AGAM</name>
<dbReference type="PANTHER" id="PTHR39394">
    <property type="entry name" value="YALI0E31793P"/>
    <property type="match status" value="1"/>
</dbReference>
<dbReference type="HOGENOM" id="CLU_032666_0_0_1"/>
<dbReference type="InterPro" id="IPR018961">
    <property type="entry name" value="DnaJ_homolog_subfam-C_membr-28"/>
</dbReference>
<feature type="compositionally biased region" description="Polar residues" evidence="1">
    <location>
        <begin position="1"/>
        <end position="22"/>
    </location>
</feature>
<dbReference type="Pfam" id="PF09350">
    <property type="entry name" value="DJC28_CD"/>
    <property type="match status" value="1"/>
</dbReference>
<proteinExistence type="predicted"/>
<reference evidence="4" key="2">
    <citation type="submission" date="2015-01" db="EMBL/GenBank/DDBJ databases">
        <title>Evolutionary Origins and Diversification of the Mycorrhizal Mutualists.</title>
        <authorList>
            <consortium name="DOE Joint Genome Institute"/>
            <consortium name="Mycorrhizal Genomics Consortium"/>
            <person name="Kohler A."/>
            <person name="Kuo A."/>
            <person name="Nagy L.G."/>
            <person name="Floudas D."/>
            <person name="Copeland A."/>
            <person name="Barry K.W."/>
            <person name="Cichocki N."/>
            <person name="Veneault-Fourrey C."/>
            <person name="LaButti K."/>
            <person name="Lindquist E.A."/>
            <person name="Lipzen A."/>
            <person name="Lundell T."/>
            <person name="Morin E."/>
            <person name="Murat C."/>
            <person name="Riley R."/>
            <person name="Ohm R."/>
            <person name="Sun H."/>
            <person name="Tunlid A."/>
            <person name="Henrissat B."/>
            <person name="Grigoriev I.V."/>
            <person name="Hibbett D.S."/>
            <person name="Martin F."/>
        </authorList>
    </citation>
    <scope>NUCLEOTIDE SEQUENCE [LARGE SCALE GENOMIC DNA]</scope>
    <source>
        <strain evidence="4">Foug A</strain>
    </source>
</reference>
<dbReference type="Proteomes" id="UP000053989">
    <property type="component" value="Unassembled WGS sequence"/>
</dbReference>
<feature type="compositionally biased region" description="Basic and acidic residues" evidence="1">
    <location>
        <begin position="193"/>
        <end position="216"/>
    </location>
</feature>